<comment type="caution">
    <text evidence="1">The sequence shown here is derived from an EMBL/GenBank/DDBJ whole genome shotgun (WGS) entry which is preliminary data.</text>
</comment>
<evidence type="ECO:0000313" key="1">
    <source>
        <dbReference type="EMBL" id="MFC1408172.1"/>
    </source>
</evidence>
<name>A0ABV6V3F3_9ACTN</name>
<sequence length="362" mass="39694">MLDAELSRAQTILISHVARRWWEEGEWPIWESVEDALADIGPTPDEAKKGLYALPRGAQRNAHSGYGFTGPLPSVGMLREEQPIELTVAAALVDSDVDAILGKPFLLTLKHMIEVYEAAPRQGNQPKKVNLTSEELAKAIPTLKAEFIRRLPEVFNREPILPGSFATLQGGDWTYVITRKVTRFAAVYDIRGYVATTLELLQGDDTPTPSAITAPPVPAALEAAPAPYIDADLITELEKVGAASNWDLKKLLAILRELNSNIADRHPFAAAALIRAVMDHIPPAFGQKGFAGMASSYKWSETDGKHAKALAGHRIVGDDVMHRQVSREKDLITMDDLPGRTGPNAILRELLVILRKDVQVKP</sequence>
<dbReference type="RefSeq" id="WP_380501749.1">
    <property type="nucleotide sequence ID" value="NZ_JBHEZX010000001.1"/>
</dbReference>
<accession>A0ABV6V3F3</accession>
<organism evidence="1 2">
    <name type="scientific">Streptacidiphilus alkalitolerans</name>
    <dbReference type="NCBI Taxonomy" id="3342712"/>
    <lineage>
        <taxon>Bacteria</taxon>
        <taxon>Bacillati</taxon>
        <taxon>Actinomycetota</taxon>
        <taxon>Actinomycetes</taxon>
        <taxon>Kitasatosporales</taxon>
        <taxon>Streptomycetaceae</taxon>
        <taxon>Streptacidiphilus</taxon>
    </lineage>
</organism>
<gene>
    <name evidence="1" type="ORF">ACEZDG_02635</name>
</gene>
<dbReference type="EMBL" id="JBHEZX010000001">
    <property type="protein sequence ID" value="MFC1408172.1"/>
    <property type="molecule type" value="Genomic_DNA"/>
</dbReference>
<proteinExistence type="predicted"/>
<dbReference type="Proteomes" id="UP001592582">
    <property type="component" value="Unassembled WGS sequence"/>
</dbReference>
<keyword evidence="2" id="KW-1185">Reference proteome</keyword>
<protein>
    <submittedName>
        <fullName evidence="1">Uncharacterized protein</fullName>
    </submittedName>
</protein>
<evidence type="ECO:0000313" key="2">
    <source>
        <dbReference type="Proteomes" id="UP001592582"/>
    </source>
</evidence>
<reference evidence="1 2" key="1">
    <citation type="submission" date="2024-09" db="EMBL/GenBank/DDBJ databases">
        <authorList>
            <person name="Lee S.D."/>
        </authorList>
    </citation>
    <scope>NUCLEOTIDE SEQUENCE [LARGE SCALE GENOMIC DNA]</scope>
    <source>
        <strain evidence="1 2">N1-1</strain>
    </source>
</reference>